<dbReference type="PANTHER" id="PTHR43289">
    <property type="entry name" value="MITOGEN-ACTIVATED PROTEIN KINASE KINASE KINASE 20-RELATED"/>
    <property type="match status" value="1"/>
</dbReference>
<feature type="binding site" evidence="5">
    <location>
        <position position="42"/>
    </location>
    <ligand>
        <name>ATP</name>
        <dbReference type="ChEBI" id="CHEBI:30616"/>
    </ligand>
</feature>
<dbReference type="InterPro" id="IPR017441">
    <property type="entry name" value="Protein_kinase_ATP_BS"/>
</dbReference>
<evidence type="ECO:0000256" key="3">
    <source>
        <dbReference type="ARBA" id="ARBA00022777"/>
    </source>
</evidence>
<keyword evidence="3 7" id="KW-0418">Kinase</keyword>
<dbReference type="GO" id="GO:0016301">
    <property type="term" value="F:kinase activity"/>
    <property type="evidence" value="ECO:0007669"/>
    <property type="project" value="UniProtKB-KW"/>
</dbReference>
<feature type="domain" description="Protein kinase" evidence="6">
    <location>
        <begin position="14"/>
        <end position="275"/>
    </location>
</feature>
<feature type="domain" description="Protein kinase" evidence="6">
    <location>
        <begin position="404"/>
        <end position="678"/>
    </location>
</feature>
<evidence type="ECO:0000313" key="7">
    <source>
        <dbReference type="EMBL" id="UUO17081.1"/>
    </source>
</evidence>
<dbReference type="PROSITE" id="PS00108">
    <property type="entry name" value="PROTEIN_KINASE_ST"/>
    <property type="match status" value="1"/>
</dbReference>
<keyword evidence="4 5" id="KW-0067">ATP-binding</keyword>
<gene>
    <name evidence="7" type="ORF">NG743_08805</name>
</gene>
<accession>A0ABY5LYI8</accession>
<dbReference type="RefSeq" id="WP_257121858.1">
    <property type="nucleotide sequence ID" value="NZ_CP099464.1"/>
</dbReference>
<dbReference type="InterPro" id="IPR000719">
    <property type="entry name" value="Prot_kinase_dom"/>
</dbReference>
<name>A0ABY5LYI8_9CYAN</name>
<evidence type="ECO:0000256" key="4">
    <source>
        <dbReference type="ARBA" id="ARBA00022840"/>
    </source>
</evidence>
<sequence>MIFTSGKKLFGDRYQIIRELGRGGFGITYLAKDNKGQQLVIKTLNENAQQSPDVQKFKANFKDEALKLATCNHPHIAKYENFFNEGDLPCLVMEYISGANLWDNIEKQGILEELTALLYISQIGSALIEIHSKGLLHRDVKPKNIMLRNNFEVVLIDFGLARDFIPDQTLCKIEPLTHGFAAIEQYIPDSLQGEFTDVYGLAATLYHLLTGKVPTPSFSRSTGIALEKPIDINPKINPVINQSILMGMTLYPNDDNRPKSIQDWLNSFGQLMPSIDSNIPTWKIPGIRRISEMEENNFDDEINLIEFPSLDKIKGFVNNIIKNIFAPISSTNSTNDQINYIVNNELDETNSLKNQSYPITQITQPQQNYEVRERNIADFLIARNLPGLFDKLLELKGFRINQNYTLRWLYAVGGQSVVYLAEKPYGGLVIVKIPYLDYHRPAYISQEQINNSRHHLSKEAELLKKFNYTNLPFLYDFIYCENPLHDDYRNNETVNKEPYLVMEFIEGMDLLEVTRYLHNQSKINYQQIELLAWETLSKMTDFCITLLKEGYLYSDINPLNFIFTNDSSQVRILDAGSLIPIHPDGNIVPPFTESYIPVEYLESYEQGNIMYPNAHYVMYALGKMLWEVLTNKQPYPAENPNLSEPILQNYSFALQKLINNLIQDKYSSFQHLQQTLPR</sequence>
<keyword evidence="2 5" id="KW-0547">Nucleotide-binding</keyword>
<evidence type="ECO:0000313" key="8">
    <source>
        <dbReference type="Proteomes" id="UP001057561"/>
    </source>
</evidence>
<evidence type="ECO:0000259" key="6">
    <source>
        <dbReference type="PROSITE" id="PS50011"/>
    </source>
</evidence>
<evidence type="ECO:0000256" key="2">
    <source>
        <dbReference type="ARBA" id="ARBA00022741"/>
    </source>
</evidence>
<keyword evidence="1" id="KW-0808">Transferase</keyword>
<proteinExistence type="predicted"/>
<dbReference type="Pfam" id="PF00069">
    <property type="entry name" value="Pkinase"/>
    <property type="match status" value="2"/>
</dbReference>
<dbReference type="InterPro" id="IPR008271">
    <property type="entry name" value="Ser/Thr_kinase_AS"/>
</dbReference>
<evidence type="ECO:0000256" key="5">
    <source>
        <dbReference type="PROSITE-ProRule" id="PRU10141"/>
    </source>
</evidence>
<reference evidence="7" key="1">
    <citation type="submission" date="2022-06" db="EMBL/GenBank/DDBJ databases">
        <title>Nostosin G and Spiroidesin B from the Cyanobacterium Dolichospermum sp. NIES-1697.</title>
        <authorList>
            <person name="Phan C.-S."/>
            <person name="Mehjabin J.J."/>
            <person name="Anas A.R.J."/>
            <person name="Hayasaka M."/>
            <person name="Onoki R."/>
            <person name="Wang J."/>
            <person name="Umezawa T."/>
            <person name="Washio K."/>
            <person name="Morikawa M."/>
            <person name="Okino T."/>
        </authorList>
    </citation>
    <scope>NUCLEOTIDE SEQUENCE</scope>
    <source>
        <strain evidence="7">NIES-1697</strain>
    </source>
</reference>
<dbReference type="CDD" id="cd14014">
    <property type="entry name" value="STKc_PknB_like"/>
    <property type="match status" value="1"/>
</dbReference>
<protein>
    <submittedName>
        <fullName evidence="7">Protein kinase</fullName>
    </submittedName>
</protein>
<dbReference type="SMART" id="SM00220">
    <property type="entry name" value="S_TKc"/>
    <property type="match status" value="1"/>
</dbReference>
<dbReference type="InterPro" id="IPR011009">
    <property type="entry name" value="Kinase-like_dom_sf"/>
</dbReference>
<dbReference type="Proteomes" id="UP001057561">
    <property type="component" value="Chromosome"/>
</dbReference>
<dbReference type="Gene3D" id="1.10.510.10">
    <property type="entry name" value="Transferase(Phosphotransferase) domain 1"/>
    <property type="match status" value="2"/>
</dbReference>
<organism evidence="7 8">
    <name type="scientific">Dolichospermum heterosporum TAC447</name>
    <dbReference type="NCBI Taxonomy" id="747523"/>
    <lineage>
        <taxon>Bacteria</taxon>
        <taxon>Bacillati</taxon>
        <taxon>Cyanobacteriota</taxon>
        <taxon>Cyanophyceae</taxon>
        <taxon>Nostocales</taxon>
        <taxon>Aphanizomenonaceae</taxon>
        <taxon>Dolichospermum</taxon>
        <taxon>Dolichospermum heterosporum</taxon>
    </lineage>
</organism>
<dbReference type="PANTHER" id="PTHR43289:SF34">
    <property type="entry name" value="SERINE_THREONINE-PROTEIN KINASE YBDM-RELATED"/>
    <property type="match status" value="1"/>
</dbReference>
<dbReference type="SUPFAM" id="SSF56112">
    <property type="entry name" value="Protein kinase-like (PK-like)"/>
    <property type="match status" value="2"/>
</dbReference>
<dbReference type="PROSITE" id="PS00107">
    <property type="entry name" value="PROTEIN_KINASE_ATP"/>
    <property type="match status" value="1"/>
</dbReference>
<dbReference type="EMBL" id="CP099464">
    <property type="protein sequence ID" value="UUO17081.1"/>
    <property type="molecule type" value="Genomic_DNA"/>
</dbReference>
<evidence type="ECO:0000256" key="1">
    <source>
        <dbReference type="ARBA" id="ARBA00022679"/>
    </source>
</evidence>
<keyword evidence="8" id="KW-1185">Reference proteome</keyword>
<dbReference type="PROSITE" id="PS50011">
    <property type="entry name" value="PROTEIN_KINASE_DOM"/>
    <property type="match status" value="2"/>
</dbReference>